<proteinExistence type="predicted"/>
<gene>
    <name evidence="2" type="ORF">GA0061101_101117</name>
</gene>
<sequence length="168" mass="18565">MKSSQTGVSASSIGNDDSESETELETIGRFMTRRKVRNLPRNYQLFHEALYGQDRCLASEIEALGPHPSQSKLDEIGLKHRLVSHCGLVARKSESDAADMLREVADQLAKGLKKKRHFARGVGTAPNASAALDSLHASLSNLMLYETELIERLKNCAHLPEPKRRADA</sequence>
<organism evidence="2 3">
    <name type="scientific">Rhizobium lusitanum</name>
    <dbReference type="NCBI Taxonomy" id="293958"/>
    <lineage>
        <taxon>Bacteria</taxon>
        <taxon>Pseudomonadati</taxon>
        <taxon>Pseudomonadota</taxon>
        <taxon>Alphaproteobacteria</taxon>
        <taxon>Hyphomicrobiales</taxon>
        <taxon>Rhizobiaceae</taxon>
        <taxon>Rhizobium/Agrobacterium group</taxon>
        <taxon>Rhizobium</taxon>
    </lineage>
</organism>
<dbReference type="AlphaFoldDB" id="A0A1C3TWM9"/>
<dbReference type="OrthoDB" id="9812260at2"/>
<dbReference type="EMBL" id="FMAF01000001">
    <property type="protein sequence ID" value="SCB07677.1"/>
    <property type="molecule type" value="Genomic_DNA"/>
</dbReference>
<evidence type="ECO:0000256" key="1">
    <source>
        <dbReference type="SAM" id="MobiDB-lite"/>
    </source>
</evidence>
<protein>
    <submittedName>
        <fullName evidence="2">Uncharacterized protein</fullName>
    </submittedName>
</protein>
<evidence type="ECO:0000313" key="2">
    <source>
        <dbReference type="EMBL" id="SCB07677.1"/>
    </source>
</evidence>
<reference evidence="2 3" key="1">
    <citation type="submission" date="2016-08" db="EMBL/GenBank/DDBJ databases">
        <authorList>
            <person name="Seilhamer J.J."/>
        </authorList>
    </citation>
    <scope>NUCLEOTIDE SEQUENCE [LARGE SCALE GENOMIC DNA]</scope>
    <source>
        <strain evidence="2 3">P1-7</strain>
    </source>
</reference>
<dbReference type="Proteomes" id="UP000199205">
    <property type="component" value="Unassembled WGS sequence"/>
</dbReference>
<feature type="region of interest" description="Disordered" evidence="1">
    <location>
        <begin position="1"/>
        <end position="25"/>
    </location>
</feature>
<accession>A0A1C3TWM9</accession>
<name>A0A1C3TWM9_9HYPH</name>
<dbReference type="RefSeq" id="WP_092572804.1">
    <property type="nucleotide sequence ID" value="NZ_FMAF01000001.1"/>
</dbReference>
<feature type="compositionally biased region" description="Polar residues" evidence="1">
    <location>
        <begin position="1"/>
        <end position="15"/>
    </location>
</feature>
<evidence type="ECO:0000313" key="3">
    <source>
        <dbReference type="Proteomes" id="UP000199205"/>
    </source>
</evidence>